<dbReference type="AlphaFoldDB" id="A0A399D329"/>
<feature type="binding site" evidence="6">
    <location>
        <position position="134"/>
    </location>
    <ligand>
        <name>Zn(2+)</name>
        <dbReference type="ChEBI" id="CHEBI:29105"/>
    </ligand>
</feature>
<proteinExistence type="inferred from homology"/>
<evidence type="ECO:0000313" key="9">
    <source>
        <dbReference type="Proteomes" id="UP000266441"/>
    </source>
</evidence>
<keyword evidence="6" id="KW-0862">Zinc</keyword>
<name>A0A399D329_9BACT</name>
<feature type="domain" description="GTP cyclohydrolase I" evidence="7">
    <location>
        <begin position="63"/>
        <end position="240"/>
    </location>
</feature>
<evidence type="ECO:0000256" key="2">
    <source>
        <dbReference type="ARBA" id="ARBA00005080"/>
    </source>
</evidence>
<dbReference type="PROSITE" id="PS00860">
    <property type="entry name" value="GTP_CYCLOHYDROL_1_2"/>
    <property type="match status" value="1"/>
</dbReference>
<feature type="binding site" evidence="6">
    <location>
        <position position="205"/>
    </location>
    <ligand>
        <name>Zn(2+)</name>
        <dbReference type="ChEBI" id="CHEBI:29105"/>
    </ligand>
</feature>
<evidence type="ECO:0000313" key="8">
    <source>
        <dbReference type="EMBL" id="RIH65072.1"/>
    </source>
</evidence>
<dbReference type="HAMAP" id="MF_00223">
    <property type="entry name" value="FolE"/>
    <property type="match status" value="1"/>
</dbReference>
<dbReference type="OrthoDB" id="9801207at2"/>
<comment type="similarity">
    <text evidence="3 6">Belongs to the GTP cyclohydrolase I family.</text>
</comment>
<keyword evidence="9" id="KW-1185">Reference proteome</keyword>
<dbReference type="InterPro" id="IPR043134">
    <property type="entry name" value="GTP-CH-I_N"/>
</dbReference>
<accession>A0A399D329</accession>
<keyword evidence="6" id="KW-0547">Nucleotide-binding</keyword>
<dbReference type="GO" id="GO:0006729">
    <property type="term" value="P:tetrahydrobiopterin biosynthetic process"/>
    <property type="evidence" value="ECO:0007669"/>
    <property type="project" value="TreeGrafter"/>
</dbReference>
<organism evidence="8 9">
    <name type="scientific">Mariniphaga sediminis</name>
    <dbReference type="NCBI Taxonomy" id="1628158"/>
    <lineage>
        <taxon>Bacteria</taxon>
        <taxon>Pseudomonadati</taxon>
        <taxon>Bacteroidota</taxon>
        <taxon>Bacteroidia</taxon>
        <taxon>Marinilabiliales</taxon>
        <taxon>Prolixibacteraceae</taxon>
        <taxon>Mariniphaga</taxon>
    </lineage>
</organism>
<evidence type="ECO:0000256" key="1">
    <source>
        <dbReference type="ARBA" id="ARBA00001052"/>
    </source>
</evidence>
<dbReference type="GO" id="GO:0046654">
    <property type="term" value="P:tetrahydrofolate biosynthetic process"/>
    <property type="evidence" value="ECO:0007669"/>
    <property type="project" value="UniProtKB-UniRule"/>
</dbReference>
<dbReference type="GO" id="GO:0008270">
    <property type="term" value="F:zinc ion binding"/>
    <property type="evidence" value="ECO:0007669"/>
    <property type="project" value="UniProtKB-UniRule"/>
</dbReference>
<dbReference type="EC" id="3.5.4.16" evidence="6"/>
<dbReference type="InterPro" id="IPR018234">
    <property type="entry name" value="GTP_CycHdrlase_I_CS"/>
</dbReference>
<keyword evidence="5 6" id="KW-0378">Hydrolase</keyword>
<dbReference type="UniPathway" id="UPA00848">
    <property type="reaction ID" value="UER00151"/>
</dbReference>
<dbReference type="PROSITE" id="PS00859">
    <property type="entry name" value="GTP_CYCLOHYDROL_1_1"/>
    <property type="match status" value="1"/>
</dbReference>
<dbReference type="Gene3D" id="3.30.1130.10">
    <property type="match status" value="1"/>
</dbReference>
<dbReference type="Proteomes" id="UP000266441">
    <property type="component" value="Unassembled WGS sequence"/>
</dbReference>
<dbReference type="GO" id="GO:0006730">
    <property type="term" value="P:one-carbon metabolic process"/>
    <property type="evidence" value="ECO:0007669"/>
    <property type="project" value="UniProtKB-UniRule"/>
</dbReference>
<gene>
    <name evidence="6 8" type="primary">folE</name>
    <name evidence="8" type="ORF">D1164_10815</name>
</gene>
<dbReference type="RefSeq" id="WP_119349997.1">
    <property type="nucleotide sequence ID" value="NZ_QWET01000007.1"/>
</dbReference>
<feature type="binding site" evidence="6">
    <location>
        <position position="137"/>
    </location>
    <ligand>
        <name>Zn(2+)</name>
        <dbReference type="ChEBI" id="CHEBI:29105"/>
    </ligand>
</feature>
<dbReference type="PANTHER" id="PTHR11109:SF7">
    <property type="entry name" value="GTP CYCLOHYDROLASE 1"/>
    <property type="match status" value="1"/>
</dbReference>
<sequence length="242" mass="27281">MKDDLILRSVNGNGKTKLNGNGHTKEEVNGFEIHGDNHVGTSAETPIRPDAFEKSEEEKIAVIEDKFRDIMETIGLDLTDDSLRGTPHRVAKMFVQEIFYGLNPANKPKISVFDNKFKYNEMLVEKSINLNSFCEHHFLPIYGKAHVAYISSGEVIGLSKINRIVDYFARRPQVQERLTVQIANELKKVLKTDDVAVLIDAKHMCVSCRGVGDESSTTVTSEYGGRFKDKAVREEFLKYIGL</sequence>
<evidence type="ECO:0000259" key="7">
    <source>
        <dbReference type="Pfam" id="PF01227"/>
    </source>
</evidence>
<dbReference type="GO" id="GO:0005525">
    <property type="term" value="F:GTP binding"/>
    <property type="evidence" value="ECO:0007669"/>
    <property type="project" value="UniProtKB-KW"/>
</dbReference>
<dbReference type="InterPro" id="IPR043133">
    <property type="entry name" value="GTP-CH-I_C/QueF"/>
</dbReference>
<comment type="pathway">
    <text evidence="2 6">Cofactor biosynthesis; 7,8-dihydroneopterin triphosphate biosynthesis; 7,8-dihydroneopterin triphosphate from GTP: step 1/1.</text>
</comment>
<evidence type="ECO:0000256" key="4">
    <source>
        <dbReference type="ARBA" id="ARBA00022563"/>
    </source>
</evidence>
<comment type="subunit">
    <text evidence="6">Homopolymer.</text>
</comment>
<dbReference type="NCBIfam" id="TIGR00063">
    <property type="entry name" value="folE"/>
    <property type="match status" value="1"/>
</dbReference>
<evidence type="ECO:0000256" key="5">
    <source>
        <dbReference type="ARBA" id="ARBA00022801"/>
    </source>
</evidence>
<evidence type="ECO:0000256" key="6">
    <source>
        <dbReference type="HAMAP-Rule" id="MF_00223"/>
    </source>
</evidence>
<dbReference type="Gene3D" id="1.10.286.10">
    <property type="match status" value="1"/>
</dbReference>
<dbReference type="NCBIfam" id="NF006824">
    <property type="entry name" value="PRK09347.1-1"/>
    <property type="match status" value="1"/>
</dbReference>
<dbReference type="InterPro" id="IPR001474">
    <property type="entry name" value="GTP_CycHdrlase_I"/>
</dbReference>
<reference evidence="8 9" key="1">
    <citation type="journal article" date="2015" name="Int. J. Syst. Evol. Microbiol.">
        <title>Mariniphaga sediminis sp. nov., isolated from coastal sediment.</title>
        <authorList>
            <person name="Wang F.Q."/>
            <person name="Shen Q.Y."/>
            <person name="Chen G.J."/>
            <person name="Du Z.J."/>
        </authorList>
    </citation>
    <scope>NUCLEOTIDE SEQUENCE [LARGE SCALE GENOMIC DNA]</scope>
    <source>
        <strain evidence="8 9">SY21</strain>
    </source>
</reference>
<protein>
    <recommendedName>
        <fullName evidence="6">GTP cyclohydrolase 1</fullName>
        <ecNumber evidence="6">3.5.4.16</ecNumber>
    </recommendedName>
    <alternativeName>
        <fullName evidence="6">GTP cyclohydrolase I</fullName>
        <shortName evidence="6">GTP-CH-I</shortName>
    </alternativeName>
</protein>
<comment type="caution">
    <text evidence="8">The sequence shown here is derived from an EMBL/GenBank/DDBJ whole genome shotgun (WGS) entry which is preliminary data.</text>
</comment>
<dbReference type="Pfam" id="PF01227">
    <property type="entry name" value="GTP_cyclohydroI"/>
    <property type="match status" value="1"/>
</dbReference>
<evidence type="ECO:0000256" key="3">
    <source>
        <dbReference type="ARBA" id="ARBA00008085"/>
    </source>
</evidence>
<dbReference type="SUPFAM" id="SSF55620">
    <property type="entry name" value="Tetrahydrobiopterin biosynthesis enzymes-like"/>
    <property type="match status" value="1"/>
</dbReference>
<dbReference type="GO" id="GO:0005737">
    <property type="term" value="C:cytoplasm"/>
    <property type="evidence" value="ECO:0007669"/>
    <property type="project" value="TreeGrafter"/>
</dbReference>
<keyword evidence="6" id="KW-0342">GTP-binding</keyword>
<dbReference type="EMBL" id="QWET01000007">
    <property type="protein sequence ID" value="RIH65072.1"/>
    <property type="molecule type" value="Genomic_DNA"/>
</dbReference>
<keyword evidence="6" id="KW-0479">Metal-binding</keyword>
<dbReference type="NCBIfam" id="NF006825">
    <property type="entry name" value="PRK09347.1-2"/>
    <property type="match status" value="1"/>
</dbReference>
<dbReference type="GO" id="GO:0003934">
    <property type="term" value="F:GTP cyclohydrolase I activity"/>
    <property type="evidence" value="ECO:0007669"/>
    <property type="project" value="UniProtKB-UniRule"/>
</dbReference>
<dbReference type="FunFam" id="3.30.1130.10:FF:000001">
    <property type="entry name" value="GTP cyclohydrolase 1"/>
    <property type="match status" value="1"/>
</dbReference>
<dbReference type="NCBIfam" id="NF006826">
    <property type="entry name" value="PRK09347.1-3"/>
    <property type="match status" value="1"/>
</dbReference>
<comment type="catalytic activity">
    <reaction evidence="1 6">
        <text>GTP + H2O = 7,8-dihydroneopterin 3'-triphosphate + formate + H(+)</text>
        <dbReference type="Rhea" id="RHEA:17473"/>
        <dbReference type="ChEBI" id="CHEBI:15377"/>
        <dbReference type="ChEBI" id="CHEBI:15378"/>
        <dbReference type="ChEBI" id="CHEBI:15740"/>
        <dbReference type="ChEBI" id="CHEBI:37565"/>
        <dbReference type="ChEBI" id="CHEBI:58462"/>
        <dbReference type="EC" id="3.5.4.16"/>
    </reaction>
</comment>
<dbReference type="InterPro" id="IPR020602">
    <property type="entry name" value="GTP_CycHdrlase_I_dom"/>
</dbReference>
<dbReference type="PANTHER" id="PTHR11109">
    <property type="entry name" value="GTP CYCLOHYDROLASE I"/>
    <property type="match status" value="1"/>
</dbReference>
<keyword evidence="4 6" id="KW-0554">One-carbon metabolism</keyword>